<accession>A0A1L0C366</accession>
<protein>
    <submittedName>
        <fullName evidence="1">CIC11C00000004388</fullName>
    </submittedName>
</protein>
<dbReference type="Proteomes" id="UP000182259">
    <property type="component" value="Chromosome VI"/>
</dbReference>
<dbReference type="AlphaFoldDB" id="A0A1L0C366"/>
<gene>
    <name evidence="1" type="ORF">SAMEA4029009_CIC11G00000004388</name>
</gene>
<sequence length="71" mass="8098">MVVIGNIESSHAWQPGSVQQQNYKKLIIVKLLQQYAMDDSFTLNILDSLQRMDSWKALLNDDTLPGLHNRG</sequence>
<evidence type="ECO:0000313" key="1">
    <source>
        <dbReference type="EMBL" id="SGZ58023.1"/>
    </source>
</evidence>
<reference evidence="2" key="1">
    <citation type="submission" date="2016-10" db="EMBL/GenBank/DDBJ databases">
        <authorList>
            <person name="Geijer C."/>
            <person name="Jareborg N."/>
            <person name="Dainat J."/>
        </authorList>
    </citation>
    <scope>NUCLEOTIDE SEQUENCE [LARGE SCALE GENOMIC DNA]</scope>
    <source>
        <strain evidence="2">PYCC 4715</strain>
    </source>
</reference>
<organism evidence="1 2">
    <name type="scientific">Sungouiella intermedia</name>
    <dbReference type="NCBI Taxonomy" id="45354"/>
    <lineage>
        <taxon>Eukaryota</taxon>
        <taxon>Fungi</taxon>
        <taxon>Dikarya</taxon>
        <taxon>Ascomycota</taxon>
        <taxon>Saccharomycotina</taxon>
        <taxon>Pichiomycetes</taxon>
        <taxon>Metschnikowiaceae</taxon>
        <taxon>Sungouiella</taxon>
    </lineage>
</organism>
<evidence type="ECO:0000313" key="2">
    <source>
        <dbReference type="Proteomes" id="UP000182259"/>
    </source>
</evidence>
<name>A0A1L0C366_9ASCO</name>
<proteinExistence type="predicted"/>
<dbReference type="EMBL" id="LT635769">
    <property type="protein sequence ID" value="SGZ58023.1"/>
    <property type="molecule type" value="Genomic_DNA"/>
</dbReference>